<name>A0A158GTK9_CABCO</name>
<dbReference type="SUPFAM" id="SSF56801">
    <property type="entry name" value="Acetyl-CoA synthetase-like"/>
    <property type="match status" value="2"/>
</dbReference>
<dbReference type="InterPro" id="IPR029058">
    <property type="entry name" value="AB_hydrolase_fold"/>
</dbReference>
<evidence type="ECO:0000313" key="6">
    <source>
        <dbReference type="EMBL" id="SAL35504.1"/>
    </source>
</evidence>
<dbReference type="Gene3D" id="3.40.50.980">
    <property type="match status" value="2"/>
</dbReference>
<dbReference type="FunFam" id="1.10.1200.10:FF:000016">
    <property type="entry name" value="Non-ribosomal peptide synthase"/>
    <property type="match status" value="1"/>
</dbReference>
<dbReference type="FunFam" id="3.30.300.30:FF:000010">
    <property type="entry name" value="Enterobactin synthetase component F"/>
    <property type="match status" value="2"/>
</dbReference>
<organism evidence="6 7">
    <name type="scientific">Caballeronia cordobensis</name>
    <name type="common">Burkholderia cordobensis</name>
    <dbReference type="NCBI Taxonomy" id="1353886"/>
    <lineage>
        <taxon>Bacteria</taxon>
        <taxon>Pseudomonadati</taxon>
        <taxon>Pseudomonadota</taxon>
        <taxon>Betaproteobacteria</taxon>
        <taxon>Burkholderiales</taxon>
        <taxon>Burkholderiaceae</taxon>
        <taxon>Caballeronia</taxon>
    </lineage>
</organism>
<proteinExistence type="inferred from homology"/>
<accession>A0A158GTK9</accession>
<dbReference type="InterPro" id="IPR025110">
    <property type="entry name" value="AMP-bd_C"/>
</dbReference>
<evidence type="ECO:0000256" key="1">
    <source>
        <dbReference type="ARBA" id="ARBA00001957"/>
    </source>
</evidence>
<feature type="domain" description="Carrier" evidence="5">
    <location>
        <begin position="2047"/>
        <end position="2122"/>
    </location>
</feature>
<evidence type="ECO:0000313" key="7">
    <source>
        <dbReference type="Proteomes" id="UP000054740"/>
    </source>
</evidence>
<dbReference type="InterPro" id="IPR020845">
    <property type="entry name" value="AMP-binding_CS"/>
</dbReference>
<dbReference type="InterPro" id="IPR036736">
    <property type="entry name" value="ACP-like_sf"/>
</dbReference>
<dbReference type="Pfam" id="PF00550">
    <property type="entry name" value="PP-binding"/>
    <property type="match status" value="2"/>
</dbReference>
<evidence type="ECO:0000256" key="2">
    <source>
        <dbReference type="ARBA" id="ARBA00006432"/>
    </source>
</evidence>
<gene>
    <name evidence="6" type="ORF">AWB70_02503</name>
</gene>
<dbReference type="Gene3D" id="3.40.50.1820">
    <property type="entry name" value="alpha/beta hydrolase"/>
    <property type="match status" value="1"/>
</dbReference>
<dbReference type="FunFam" id="1.10.1200.10:FF:000005">
    <property type="entry name" value="Nonribosomal peptide synthetase 1"/>
    <property type="match status" value="1"/>
</dbReference>
<dbReference type="GO" id="GO:0031177">
    <property type="term" value="F:phosphopantetheine binding"/>
    <property type="evidence" value="ECO:0007669"/>
    <property type="project" value="InterPro"/>
</dbReference>
<protein>
    <submittedName>
        <fullName evidence="6">Non-ribosomal peptide synthetase</fullName>
    </submittedName>
</protein>
<dbReference type="Gene3D" id="2.30.38.10">
    <property type="entry name" value="Luciferase, Domain 3"/>
    <property type="match status" value="1"/>
</dbReference>
<dbReference type="NCBIfam" id="TIGR01733">
    <property type="entry name" value="AA-adenyl-dom"/>
    <property type="match status" value="2"/>
</dbReference>
<keyword evidence="4" id="KW-0597">Phosphoprotein</keyword>
<dbReference type="InterPro" id="IPR020806">
    <property type="entry name" value="PKS_PP-bd"/>
</dbReference>
<dbReference type="InterPro" id="IPR001242">
    <property type="entry name" value="Condensation_dom"/>
</dbReference>
<dbReference type="PANTHER" id="PTHR45527">
    <property type="entry name" value="NONRIBOSOMAL PEPTIDE SYNTHETASE"/>
    <property type="match status" value="1"/>
</dbReference>
<dbReference type="CDD" id="cd05930">
    <property type="entry name" value="A_NRPS"/>
    <property type="match status" value="1"/>
</dbReference>
<dbReference type="GO" id="GO:0043041">
    <property type="term" value="P:amino acid activation for nonribosomal peptide biosynthetic process"/>
    <property type="evidence" value="ECO:0007669"/>
    <property type="project" value="TreeGrafter"/>
</dbReference>
<dbReference type="CDD" id="cd17643">
    <property type="entry name" value="A_NRPS_Cytc1-like"/>
    <property type="match status" value="1"/>
</dbReference>
<dbReference type="Proteomes" id="UP000054740">
    <property type="component" value="Unassembled WGS sequence"/>
</dbReference>
<dbReference type="InterPro" id="IPR001031">
    <property type="entry name" value="Thioesterase"/>
</dbReference>
<dbReference type="SUPFAM" id="SSF52777">
    <property type="entry name" value="CoA-dependent acyltransferases"/>
    <property type="match status" value="4"/>
</dbReference>
<dbReference type="InterPro" id="IPR010071">
    <property type="entry name" value="AA_adenyl_dom"/>
</dbReference>
<dbReference type="InterPro" id="IPR000873">
    <property type="entry name" value="AMP-dep_synth/lig_dom"/>
</dbReference>
<comment type="cofactor">
    <cofactor evidence="1">
        <name>pantetheine 4'-phosphate</name>
        <dbReference type="ChEBI" id="CHEBI:47942"/>
    </cofactor>
</comment>
<dbReference type="GO" id="GO:0003824">
    <property type="term" value="F:catalytic activity"/>
    <property type="evidence" value="ECO:0007669"/>
    <property type="project" value="InterPro"/>
</dbReference>
<dbReference type="Pfam" id="PF00668">
    <property type="entry name" value="Condensation"/>
    <property type="match status" value="2"/>
</dbReference>
<dbReference type="PROSITE" id="PS00012">
    <property type="entry name" value="PHOSPHOPANTETHEINE"/>
    <property type="match status" value="2"/>
</dbReference>
<dbReference type="CDD" id="cd19544">
    <property type="entry name" value="E-C_NRPS"/>
    <property type="match status" value="1"/>
</dbReference>
<evidence type="ECO:0000256" key="3">
    <source>
        <dbReference type="ARBA" id="ARBA00022450"/>
    </source>
</evidence>
<dbReference type="Gene3D" id="3.30.559.10">
    <property type="entry name" value="Chloramphenicol acetyltransferase-like domain"/>
    <property type="match status" value="2"/>
</dbReference>
<dbReference type="InterPro" id="IPR023213">
    <property type="entry name" value="CAT-like_dom_sf"/>
</dbReference>
<keyword evidence="3" id="KW-0596">Phosphopantetheine</keyword>
<dbReference type="PANTHER" id="PTHR45527:SF1">
    <property type="entry name" value="FATTY ACID SYNTHASE"/>
    <property type="match status" value="1"/>
</dbReference>
<dbReference type="SUPFAM" id="SSF53474">
    <property type="entry name" value="alpha/beta-Hydrolases"/>
    <property type="match status" value="1"/>
</dbReference>
<dbReference type="InterPro" id="IPR009081">
    <property type="entry name" value="PP-bd_ACP"/>
</dbReference>
<dbReference type="Pfam" id="PF13193">
    <property type="entry name" value="AMP-binding_C"/>
    <property type="match status" value="2"/>
</dbReference>
<dbReference type="FunFam" id="3.40.50.980:FF:000002">
    <property type="entry name" value="Enterobactin synthetase component F"/>
    <property type="match status" value="1"/>
</dbReference>
<dbReference type="PROSITE" id="PS00455">
    <property type="entry name" value="AMP_BINDING"/>
    <property type="match status" value="2"/>
</dbReference>
<feature type="domain" description="Carrier" evidence="5">
    <location>
        <begin position="960"/>
        <end position="1034"/>
    </location>
</feature>
<keyword evidence="7" id="KW-1185">Reference proteome</keyword>
<dbReference type="Gene3D" id="3.30.559.30">
    <property type="entry name" value="Nonribosomal peptide synthetase, condensation domain"/>
    <property type="match status" value="2"/>
</dbReference>
<dbReference type="FunFam" id="2.30.38.10:FF:000001">
    <property type="entry name" value="Non-ribosomal peptide synthetase PvdI"/>
    <property type="match status" value="2"/>
</dbReference>
<dbReference type="PROSITE" id="PS50075">
    <property type="entry name" value="CARRIER"/>
    <property type="match status" value="2"/>
</dbReference>
<evidence type="ECO:0000259" key="5">
    <source>
        <dbReference type="PROSITE" id="PS50075"/>
    </source>
</evidence>
<dbReference type="InterPro" id="IPR042099">
    <property type="entry name" value="ANL_N_sf"/>
</dbReference>
<dbReference type="InterPro" id="IPR045851">
    <property type="entry name" value="AMP-bd_C_sf"/>
</dbReference>
<dbReference type="FunFam" id="3.40.50.980:FF:000001">
    <property type="entry name" value="Non-ribosomal peptide synthetase"/>
    <property type="match status" value="1"/>
</dbReference>
<reference evidence="7" key="1">
    <citation type="submission" date="2016-01" db="EMBL/GenBank/DDBJ databases">
        <authorList>
            <person name="Peeters C."/>
        </authorList>
    </citation>
    <scope>NUCLEOTIDE SEQUENCE [LARGE SCALE GENOMIC DNA]</scope>
</reference>
<dbReference type="Pfam" id="PF00501">
    <property type="entry name" value="AMP-binding"/>
    <property type="match status" value="2"/>
</dbReference>
<dbReference type="Gene3D" id="3.30.300.30">
    <property type="match status" value="2"/>
</dbReference>
<dbReference type="FunFam" id="3.40.50.12780:FF:000012">
    <property type="entry name" value="Non-ribosomal peptide synthetase"/>
    <property type="match status" value="2"/>
</dbReference>
<dbReference type="GO" id="GO:0044550">
    <property type="term" value="P:secondary metabolite biosynthetic process"/>
    <property type="evidence" value="ECO:0007669"/>
    <property type="project" value="UniProtKB-ARBA"/>
</dbReference>
<dbReference type="Gene3D" id="3.40.50.12780">
    <property type="entry name" value="N-terminal domain of ligase-like"/>
    <property type="match status" value="1"/>
</dbReference>
<dbReference type="InterPro" id="IPR006162">
    <property type="entry name" value="Ppantetheine_attach_site"/>
</dbReference>
<dbReference type="NCBIfam" id="NF003417">
    <property type="entry name" value="PRK04813.1"/>
    <property type="match status" value="2"/>
</dbReference>
<sequence length="2396" mass="261044">MLRLPLTPAQLGIFFRQQVDVRDPRFNLAQLTEIIGPLDIGLLETALRRIIGEAEGVQVRLRGTEGLPYQVLETVDFRLPVIDVSDAADARQSVEDFVKGELATAIDLNQWPLFNITLLKTAPAQFFLFLRFHHLIFDGYSFLLFIERLAEVYSALKGGSEPAPGGWGRLSDLCADDEAYRASSAFVKDREFWSEYLADCAEPPILAADVRNAAPAAGTVKATARLAPDTVASLRQIAQTNGTSWAQFITAAMAAFLARVSGQPDEVVLGMPVTARVGRTAKNVPGMTSNVLPLRIPVDPRSSMVELAKQVSTQTLRVLRHQRYRIKDIRRDMERLEIGQRLFGPIVNMMPGFNSAIAFTDCQVASNRTFSVTPDDLSLHVHDEGEQAGVKLVFDASAALYSAEAVSTHLRRFTQFLEQAIAQPDAPLHALALLLPGERALLDTWNDTAAAFPDELCVHQLCEQQAARTPDAIALVFEDWSLTYAQLNVRANRLAHRLIALGVGPEARVALCMERRLELVVALLAILKAGAAYVPLDPAYPGERLAHMLRDATPALLIADAAGRAALGDTGGLSVLDPASFDDTPIEDNPHVVDLGPRNLAYVIYTSGSTGTPKGVMVEHRNIVNLAVAQIALYDVGPGSRVIQFVSPGFDVSVADIFMALAAGAALYLPIREDCLTAVSLLDYMHRHAITHAQLAPALLQGQKSLAQLTALDVLVVGGESPGVPLMRAVPSDVYVFNAYGPTETTVCATAWKRPRGFDGDHVPIGRPLARTKVYLLDAHGQMMPPGAVGEVHIGGAGVARGYLNRPELTAERFLDDAFSDAPGARMYRTGDLARWLPDGSLEFLGRNDHQVKIRGYRIELGEIEARLAAHRGVREAVVLARQGSGGDKQLVAYYTPDAAQDTPEGAQLREHMLQGLPEYMVPAAYVMLETLPLTPNGKVDRRALPAPDDSAFIRRDYEAPADETETRIAAVWAEVLGRERIGRHDNFFELGGHSLLAVTLIERMREAGVQADVRVLFSQPSIAALAAAVQSARNAVTVPPNGIPAACEAITPEMLPLVKLSAAHIAAVVAQVEGGARNVQDIYPLAPLHEGMLFHHMEGGESDPYLQSMMLAMPERVPVERFVEALQTVIARHDILRTAVLWEGLPEPVQVVWREARLIVEEIALSPQDGEIEAQLARRFDSRRHRLDIRRAPVMRMIVARDAAHGRWLMQLLGHHMVMDFTGLELMLEEIETILRGEVERLPAPLPYRNFIAQARLGIEPGEHAAYFREVLGDVDEPTLPYGLSDVQGDGAGIAEFRTVLGSELNGHLREAARKLGVSVASLFHLAWAHVLGRVSGREDVVFGTVLLGRMQGGMGADRVLGLFINTLPIRIDLRDVGVSDAVRDTHAALSTLLHHEHASLALAQRCSGVAAPLPLFSALLNYRHGRASDRTRDANAGESGVVVLHGDERTSYPLVLSVNDTGDGFELVMQADTRIDASRVAAYMNRTLEALSDALAHEPARPVHRLDMLPPAEREQWLVKRNEITMEAPDTTVMALFEAQASTSRDAVAVVFEDERVTYGELNARANRLAHRLIAEGVKPDDRVVICVERGIEMVIGVLGILKSGAGYVPLDPAYPAERLSYMLEDSAPVAVLAQAGTRDVLGELPAPVIELDGRAFEAQPSHNPVVAGLNPQRLAYVIYTSGSTGQPKGVMIEHRNVVRLFSATNHWFGFGAQDVWTLFHSFAFDFSVWEIWGALLYGGRLVVVPKAVSRSPRDFYRLLCDEGVTILNQTPSAFRQLISAQGESGCAHRLRQVVFGGEALEPAILLPWYAREENAATQLVNMYGITETTVHVTYRALSALDAQRAGRSPIGGRIPDLRMYVLDVHGQPAPVGVTGEMYVGGAGVARGYLNRPELSAQRFVKDPFSSDPHARMYKTGDLGRWLADGTLEYAGRNDDQVKIRGFRIELGEIEAKLLACRGVREAVVIVRQDASDDKRLVGYVVGQDGAAVSAADLRAQLSMVLADYMVPSAFVNLDALPLTQNGKLDRRALPAPDRSSVAAKVYEAPQDEAETAIARIWQELLGVERVGRHDDFFALGGHSLKVIASLARVAGVFGKQIAQLDFYRQPTVAGVAALLARDTDAAHALVPLIARGAAPTRLTVVCAPYAGASATVFRPFADALCSRDPTLAVRAIALPGNELGSDARDYVSVEQIAQACADELAAANTGEIAVYGHCVGSFLAFELVRQLERRGRKVALLTVAAAFPLPGWLRMLPMPAPFRFTSDAKLHAMIRSWGAPTDDVDPEVVAFMMGNFRRDARLTFEYEKRRGAGKIAAPLLCIVSGDDSLTRGYALRFRAWSGLADRTALEVLPEGQHYFVGTRPERVAEVFCKHLDAREVSNQAKEAAVPMATRAGR</sequence>
<dbReference type="EMBL" id="FCNY02000005">
    <property type="protein sequence ID" value="SAL35504.1"/>
    <property type="molecule type" value="Genomic_DNA"/>
</dbReference>
<evidence type="ECO:0000256" key="4">
    <source>
        <dbReference type="ARBA" id="ARBA00022553"/>
    </source>
</evidence>
<dbReference type="Gene3D" id="1.10.1200.10">
    <property type="entry name" value="ACP-like"/>
    <property type="match status" value="2"/>
</dbReference>
<dbReference type="GO" id="GO:0005829">
    <property type="term" value="C:cytosol"/>
    <property type="evidence" value="ECO:0007669"/>
    <property type="project" value="TreeGrafter"/>
</dbReference>
<dbReference type="SUPFAM" id="SSF47336">
    <property type="entry name" value="ACP-like"/>
    <property type="match status" value="2"/>
</dbReference>
<comment type="similarity">
    <text evidence="2">Belongs to the ATP-dependent AMP-binding enzyme family.</text>
</comment>
<dbReference type="GO" id="GO:0072330">
    <property type="term" value="P:monocarboxylic acid biosynthetic process"/>
    <property type="evidence" value="ECO:0007669"/>
    <property type="project" value="UniProtKB-ARBA"/>
</dbReference>
<dbReference type="SMART" id="SM00823">
    <property type="entry name" value="PKS_PP"/>
    <property type="match status" value="2"/>
</dbReference>
<dbReference type="RefSeq" id="WP_053570029.1">
    <property type="nucleotide sequence ID" value="NZ_FCNY02000005.1"/>
</dbReference>
<dbReference type="Pfam" id="PF00975">
    <property type="entry name" value="Thioesterase"/>
    <property type="match status" value="1"/>
</dbReference>